<evidence type="ECO:0000256" key="4">
    <source>
        <dbReference type="ARBA" id="ARBA00023136"/>
    </source>
</evidence>
<dbReference type="GO" id="GO:0016247">
    <property type="term" value="F:channel regulator activity"/>
    <property type="evidence" value="ECO:0007669"/>
    <property type="project" value="TreeGrafter"/>
</dbReference>
<keyword evidence="8" id="KW-1185">Reference proteome</keyword>
<evidence type="ECO:0000256" key="6">
    <source>
        <dbReference type="SAM" id="Phobius"/>
    </source>
</evidence>
<comment type="subcellular location">
    <subcellularLocation>
        <location evidence="1">Membrane</location>
        <topology evidence="1">Multi-pass membrane protein</topology>
    </subcellularLocation>
</comment>
<feature type="transmembrane region" description="Helical" evidence="6">
    <location>
        <begin position="187"/>
        <end position="204"/>
    </location>
</feature>
<dbReference type="PANTHER" id="PTHR12107:SF0">
    <property type="entry name" value="STARGAZIN (MAMMALIAN CALCIUM CHANNEL) HOMOLOG"/>
    <property type="match status" value="1"/>
</dbReference>
<sequence>MLRFQEKEDALKQYPILRSTFFASALIVLNPTSSALLPRYPRHVFVKRMNAFEMFVFLFVVLAAIVAAVPVQGPLDYSPYVPTSEEELQRLIPSEELAEQPMMDKRAQTFVRFGKRAQTFVRFGKRAQTFVRFGRQIGFRAPRRFKPSARQFSSTRGLFELVVAMMVIPVSQHKLIKIRRVNRQKLIKIALVCSMLACCCNVLGSSTNHWLYTSEVIKYFLHPNRTRTLTDSGSHPVYFKNATMGPWLFCWLDPVTEFHCSAVHYLQDDDPSDVTTSIQQSVRRAFLFMITGMLLDGIGLIVSFICFCLPNPYAMLLFCSLLHINAGIANFACIIVYMSAVSKEVGNKIFPASEMDDPLFYIEYGFSFWLIKTSFLLTELAALFAIVVYMAKRDERTFNRYKIRSLLNFSRLSGDEPELTKTHHENARYSRRTGSHVAELKSSVPEMDDMLVEPKVLLTPTRGSFQSLTSTLLPDLLANNASSHSPPPARLPRPITTSSITSSTTATPARPPWRPRSPQRSSSHKRIQPLRRFAIPVNSPHFAPSDNSKQ</sequence>
<accession>A0A8S1HXE9</accession>
<dbReference type="GO" id="GO:0099590">
    <property type="term" value="P:neurotransmitter receptor internalization"/>
    <property type="evidence" value="ECO:0007669"/>
    <property type="project" value="TreeGrafter"/>
</dbReference>
<evidence type="ECO:0000256" key="5">
    <source>
        <dbReference type="SAM" id="MobiDB-lite"/>
    </source>
</evidence>
<dbReference type="PANTHER" id="PTHR12107">
    <property type="entry name" value="VOLTAGE-DEPENDENT CALCIUM CHANNEL GAMMA SUBUNIT"/>
    <property type="match status" value="1"/>
</dbReference>
<dbReference type="OrthoDB" id="9990458at2759"/>
<comment type="caution">
    <text evidence="7">The sequence shown here is derived from an EMBL/GenBank/DDBJ whole genome shotgun (WGS) entry which is preliminary data.</text>
</comment>
<feature type="region of interest" description="Disordered" evidence="5">
    <location>
        <begin position="417"/>
        <end position="436"/>
    </location>
</feature>
<feature type="compositionally biased region" description="Basic and acidic residues" evidence="5">
    <location>
        <begin position="418"/>
        <end position="428"/>
    </location>
</feature>
<dbReference type="InterPro" id="IPR051072">
    <property type="entry name" value="CACNG_subunit"/>
</dbReference>
<keyword evidence="4 6" id="KW-0472">Membrane</keyword>
<proteinExistence type="predicted"/>
<dbReference type="GO" id="GO:0051968">
    <property type="term" value="P:positive regulation of synaptic transmission, glutamatergic"/>
    <property type="evidence" value="ECO:0007669"/>
    <property type="project" value="TreeGrafter"/>
</dbReference>
<feature type="compositionally biased region" description="Low complexity" evidence="5">
    <location>
        <begin position="492"/>
        <end position="508"/>
    </location>
</feature>
<keyword evidence="3 6" id="KW-1133">Transmembrane helix</keyword>
<keyword evidence="2 6" id="KW-0812">Transmembrane</keyword>
<dbReference type="EMBL" id="CAJGYM010000102">
    <property type="protein sequence ID" value="CAD6197700.1"/>
    <property type="molecule type" value="Genomic_DNA"/>
</dbReference>
<dbReference type="GO" id="GO:0098943">
    <property type="term" value="P:neurotransmitter receptor transport, postsynaptic endosome to lysosome"/>
    <property type="evidence" value="ECO:0007669"/>
    <property type="project" value="TreeGrafter"/>
</dbReference>
<evidence type="ECO:0000256" key="1">
    <source>
        <dbReference type="ARBA" id="ARBA00004141"/>
    </source>
</evidence>
<feature type="transmembrane region" description="Helical" evidence="6">
    <location>
        <begin position="52"/>
        <end position="71"/>
    </location>
</feature>
<dbReference type="Proteomes" id="UP000835052">
    <property type="component" value="Unassembled WGS sequence"/>
</dbReference>
<dbReference type="Gene3D" id="1.20.140.150">
    <property type="match status" value="1"/>
</dbReference>
<organism evidence="7 8">
    <name type="scientific">Caenorhabditis auriculariae</name>
    <dbReference type="NCBI Taxonomy" id="2777116"/>
    <lineage>
        <taxon>Eukaryota</taxon>
        <taxon>Metazoa</taxon>
        <taxon>Ecdysozoa</taxon>
        <taxon>Nematoda</taxon>
        <taxon>Chromadorea</taxon>
        <taxon>Rhabditida</taxon>
        <taxon>Rhabditina</taxon>
        <taxon>Rhabditomorpha</taxon>
        <taxon>Rhabditoidea</taxon>
        <taxon>Rhabditidae</taxon>
        <taxon>Peloderinae</taxon>
        <taxon>Caenorhabditis</taxon>
    </lineage>
</organism>
<dbReference type="GO" id="GO:0005245">
    <property type="term" value="F:voltage-gated calcium channel activity"/>
    <property type="evidence" value="ECO:0007669"/>
    <property type="project" value="TreeGrafter"/>
</dbReference>
<feature type="transmembrane region" description="Helical" evidence="6">
    <location>
        <begin position="366"/>
        <end position="391"/>
    </location>
</feature>
<gene>
    <name evidence="7" type="ORF">CAUJ_LOCUS13609</name>
</gene>
<feature type="transmembrane region" description="Helical" evidence="6">
    <location>
        <begin position="20"/>
        <end position="40"/>
    </location>
</feature>
<name>A0A8S1HXE9_9PELO</name>
<reference evidence="7" key="1">
    <citation type="submission" date="2020-10" db="EMBL/GenBank/DDBJ databases">
        <authorList>
            <person name="Kikuchi T."/>
        </authorList>
    </citation>
    <scope>NUCLEOTIDE SEQUENCE</scope>
    <source>
        <strain evidence="7">NKZ352</strain>
    </source>
</reference>
<dbReference type="GO" id="GO:0019226">
    <property type="term" value="P:transmission of nerve impulse"/>
    <property type="evidence" value="ECO:0007669"/>
    <property type="project" value="TreeGrafter"/>
</dbReference>
<evidence type="ECO:0000313" key="7">
    <source>
        <dbReference type="EMBL" id="CAD6197700.1"/>
    </source>
</evidence>
<evidence type="ECO:0000256" key="2">
    <source>
        <dbReference type="ARBA" id="ARBA00022692"/>
    </source>
</evidence>
<dbReference type="AlphaFoldDB" id="A0A8S1HXE9"/>
<dbReference type="GO" id="GO:0098839">
    <property type="term" value="C:postsynaptic density membrane"/>
    <property type="evidence" value="ECO:0007669"/>
    <property type="project" value="TreeGrafter"/>
</dbReference>
<feature type="region of interest" description="Disordered" evidence="5">
    <location>
        <begin position="479"/>
        <end position="550"/>
    </location>
</feature>
<evidence type="ECO:0000256" key="3">
    <source>
        <dbReference type="ARBA" id="ARBA00022989"/>
    </source>
</evidence>
<dbReference type="GO" id="GO:0098970">
    <property type="term" value="P:postsynaptic neurotransmitter receptor diffusion trapping"/>
    <property type="evidence" value="ECO:0007669"/>
    <property type="project" value="TreeGrafter"/>
</dbReference>
<feature type="transmembrane region" description="Helical" evidence="6">
    <location>
        <begin position="285"/>
        <end position="309"/>
    </location>
</feature>
<protein>
    <submittedName>
        <fullName evidence="7">Uncharacterized protein</fullName>
    </submittedName>
</protein>
<dbReference type="Pfam" id="PF13903">
    <property type="entry name" value="Claudin_2"/>
    <property type="match status" value="1"/>
</dbReference>
<dbReference type="GO" id="GO:0032281">
    <property type="term" value="C:AMPA glutamate receptor complex"/>
    <property type="evidence" value="ECO:0007669"/>
    <property type="project" value="TreeGrafter"/>
</dbReference>
<feature type="transmembrane region" description="Helical" evidence="6">
    <location>
        <begin position="157"/>
        <end position="175"/>
    </location>
</feature>
<feature type="transmembrane region" description="Helical" evidence="6">
    <location>
        <begin position="316"/>
        <end position="338"/>
    </location>
</feature>
<evidence type="ECO:0000313" key="8">
    <source>
        <dbReference type="Proteomes" id="UP000835052"/>
    </source>
</evidence>
<dbReference type="InterPro" id="IPR004031">
    <property type="entry name" value="PMP22/EMP/MP20/Claudin"/>
</dbReference>